<proteinExistence type="predicted"/>
<dbReference type="Proteomes" id="UP000243463">
    <property type="component" value="Unassembled WGS sequence"/>
</dbReference>
<organism evidence="3 4">
    <name type="scientific">Acinetobacter apis</name>
    <dbReference type="NCBI Taxonomy" id="1229165"/>
    <lineage>
        <taxon>Bacteria</taxon>
        <taxon>Pseudomonadati</taxon>
        <taxon>Pseudomonadota</taxon>
        <taxon>Gammaproteobacteria</taxon>
        <taxon>Moraxellales</taxon>
        <taxon>Moraxellaceae</taxon>
        <taxon>Acinetobacter</taxon>
    </lineage>
</organism>
<protein>
    <submittedName>
        <fullName evidence="3">Porin subfamily protein</fullName>
    </submittedName>
</protein>
<name>A0A217EEW8_9GAMM</name>
<keyword evidence="2" id="KW-0732">Signal</keyword>
<dbReference type="InterPro" id="IPR045748">
    <property type="entry name" value="DcaP"/>
</dbReference>
<keyword evidence="4" id="KW-1185">Reference proteome</keyword>
<dbReference type="AlphaFoldDB" id="A0A217EEW8"/>
<reference evidence="4" key="1">
    <citation type="submission" date="2017-06" db="EMBL/GenBank/DDBJ databases">
        <authorList>
            <person name="Varghese N."/>
            <person name="Submissions S."/>
        </authorList>
    </citation>
    <scope>NUCLEOTIDE SEQUENCE [LARGE SCALE GENOMIC DNA]</scope>
    <source>
        <strain evidence="4">ANC 5114</strain>
    </source>
</reference>
<sequence length="449" mass="50072">MFKLSVLTTLLCVCSLSYADTIEEQQQINELEQQVSKLKDAVEELMDKQKDLKQAHVLKNSPDITAEAPIQATTRPGWITNPFTQTQIKFYGSFRIHTTYDTAGSSAGTTDVFNPTNRVPLNSSNPTKGSLNVTAATTVLGVELIQPTIYGDLLANFEGDFMSNNAMRVNGSGAFRVRHAYVEWGNWLVGQTNSPFISNETTPATVDALGPMGSSGSRVVQARYTKAISENQNIAVALEGGDVDSFAGVRQTNGGGRLPGFAAKYDYAFPNQKGRLQLYGLVHENRVSTNNNDDVEKWGWGFGIGTRFNLTPKDTLFIQHYHIKGDNRYILYAGPNPAYVVVTDADGKYMINRSEYNTFLMGYVHLWTPKWRSSLIGGTVWYRDSTPYAKALASNSANNKRVYNIVGNSFFTPVRNFDLGMEYTYGQRETFTGEKGDYSRINFLMRYNF</sequence>
<accession>A0A217EEW8</accession>
<evidence type="ECO:0000313" key="3">
    <source>
        <dbReference type="EMBL" id="SNQ28746.1"/>
    </source>
</evidence>
<dbReference type="OrthoDB" id="190887at2"/>
<evidence type="ECO:0000256" key="1">
    <source>
        <dbReference type="SAM" id="Coils"/>
    </source>
</evidence>
<feature type="chain" id="PRO_5012804162" evidence="2">
    <location>
        <begin position="20"/>
        <end position="449"/>
    </location>
</feature>
<feature type="coiled-coil region" evidence="1">
    <location>
        <begin position="21"/>
        <end position="55"/>
    </location>
</feature>
<dbReference type="SUPFAM" id="SSF56935">
    <property type="entry name" value="Porins"/>
    <property type="match status" value="1"/>
</dbReference>
<dbReference type="EMBL" id="FZLN01000001">
    <property type="protein sequence ID" value="SNQ28746.1"/>
    <property type="molecule type" value="Genomic_DNA"/>
</dbReference>
<feature type="signal peptide" evidence="2">
    <location>
        <begin position="1"/>
        <end position="19"/>
    </location>
</feature>
<dbReference type="RefSeq" id="WP_088822773.1">
    <property type="nucleotide sequence ID" value="NZ_FZLN01000001.1"/>
</dbReference>
<evidence type="ECO:0000256" key="2">
    <source>
        <dbReference type="SAM" id="SignalP"/>
    </source>
</evidence>
<keyword evidence="1" id="KW-0175">Coiled coil</keyword>
<gene>
    <name evidence="3" type="ORF">SAMN05444584_0671</name>
</gene>
<evidence type="ECO:0000313" key="4">
    <source>
        <dbReference type="Proteomes" id="UP000243463"/>
    </source>
</evidence>
<dbReference type="Pfam" id="PF19577">
    <property type="entry name" value="DcaP"/>
    <property type="match status" value="1"/>
</dbReference>